<accession>A0A5B8UMI9</accession>
<evidence type="ECO:0000313" key="1">
    <source>
        <dbReference type="EMBL" id="QEC57891.1"/>
    </source>
</evidence>
<dbReference type="AlphaFoldDB" id="A0A5B8UMI9"/>
<dbReference type="InterPro" id="IPR036188">
    <property type="entry name" value="FAD/NAD-bd_sf"/>
</dbReference>
<dbReference type="EMBL" id="CP042433">
    <property type="protein sequence ID" value="QEC57891.1"/>
    <property type="molecule type" value="Genomic_DNA"/>
</dbReference>
<sequence>MPLTQYDYIIAGTGCAGLSLALHMLQSGKLHNKKILLVDEALKNKNDRTWCFWEKEKSLFEPIVFRQWDKLWFYGEGFGKELSIAPYRYKMIRGIDFYNYCFEQLKTQSDFHFLQGKVERPFSSEKTGVVVNGETFYADYVFNSILFEKPLLTEKQHWLLQHFKGWQIKTKHPAFDESHATLMDFRTEQEHGTAFCYVLPFAGNGALVEYTLFTPALLKEEDYNEGLKRYVEDVLGIHDYEISDTEFGVIPMTDYRFPPAQNKIINIGTAGGQTKGSSGYTFYFIQQHSKALVESLVKTGKPFTAKTPPRFHFYDSVLLHILQNNTLAGNVIFSTLFQKNKAADVLTFLNNESSLQQELKIISSLPTMPFLKAAAKNSLG</sequence>
<organism evidence="1 2">
    <name type="scientific">Flavisolibacter ginsenosidimutans</name>
    <dbReference type="NCBI Taxonomy" id="661481"/>
    <lineage>
        <taxon>Bacteria</taxon>
        <taxon>Pseudomonadati</taxon>
        <taxon>Bacteroidota</taxon>
        <taxon>Chitinophagia</taxon>
        <taxon>Chitinophagales</taxon>
        <taxon>Chitinophagaceae</taxon>
        <taxon>Flavisolibacter</taxon>
    </lineage>
</organism>
<reference evidence="1 2" key="1">
    <citation type="journal article" date="2015" name="Int. J. Syst. Evol. Microbiol.">
        <title>Flavisolibacter ginsenosidimutans sp. nov., with ginsenoside-converting activity isolated from soil used for cultivating ginseng.</title>
        <authorList>
            <person name="Zhao Y."/>
            <person name="Liu Q."/>
            <person name="Kang M.S."/>
            <person name="Jin F."/>
            <person name="Yu H."/>
            <person name="Im W.T."/>
        </authorList>
    </citation>
    <scope>NUCLEOTIDE SEQUENCE [LARGE SCALE GENOMIC DNA]</scope>
    <source>
        <strain evidence="1 2">Gsoil 636</strain>
    </source>
</reference>
<dbReference type="Gene3D" id="3.50.50.60">
    <property type="entry name" value="FAD/NAD(P)-binding domain"/>
    <property type="match status" value="1"/>
</dbReference>
<proteinExistence type="predicted"/>
<dbReference type="SUPFAM" id="SSF51905">
    <property type="entry name" value="FAD/NAD(P)-binding domain"/>
    <property type="match status" value="1"/>
</dbReference>
<dbReference type="Proteomes" id="UP000321204">
    <property type="component" value="Chromosome"/>
</dbReference>
<name>A0A5B8UMI9_9BACT</name>
<evidence type="ECO:0000313" key="2">
    <source>
        <dbReference type="Proteomes" id="UP000321204"/>
    </source>
</evidence>
<protein>
    <submittedName>
        <fullName evidence="1">Lycopene cyclase</fullName>
    </submittedName>
</protein>
<dbReference type="Pfam" id="PF05834">
    <property type="entry name" value="Lycopene_cycl"/>
    <property type="match status" value="1"/>
</dbReference>
<dbReference type="KEGG" id="fgg:FSB75_18935"/>
<dbReference type="OrthoDB" id="24355at2"/>
<dbReference type="RefSeq" id="WP_146790685.1">
    <property type="nucleotide sequence ID" value="NZ_BAABIO010000003.1"/>
</dbReference>
<keyword evidence="2" id="KW-1185">Reference proteome</keyword>
<gene>
    <name evidence="1" type="ORF">FSB75_18935</name>
</gene>